<reference evidence="4 5" key="1">
    <citation type="submission" date="2018-06" db="EMBL/GenBank/DDBJ databases">
        <authorList>
            <consortium name="Pathogen Informatics"/>
            <person name="Doyle S."/>
        </authorList>
    </citation>
    <scope>NUCLEOTIDE SEQUENCE [LARGE SCALE GENOMIC DNA]</scope>
    <source>
        <strain evidence="4 5">NCTC1542</strain>
    </source>
</reference>
<dbReference type="InterPro" id="IPR013228">
    <property type="entry name" value="PE-PPE_C"/>
</dbReference>
<gene>
    <name evidence="4" type="ORF">NCTC1542_04395</name>
</gene>
<accession>A0A378V011</accession>
<feature type="compositionally biased region" description="Basic residues" evidence="1">
    <location>
        <begin position="427"/>
        <end position="438"/>
    </location>
</feature>
<sequence>MANHRKRGRSATVVVVGATAGMTAILTFGQFADALAATLPGSDAVVGVGGKDDTLGERIPNKFGGNYVPYGGEFVEPAADRYYPVHYSATLPIDSSVADGRQPLIDQVGIARTQVGPNGTVYIVGYSEGSLVAENYKREINAGTVDPGGNVEFVYIAAPTVPNGGIYARFPNMGPLGLLGFTSTGAAEPSPYAETFITVEYDPIGDFPAYANPLSLANAAAGFIYLHGDPTPDATDLNDPDAVIVKTVGNDTYILVKTEHLPLLQPIRDVSTAINTTAFTEPVLGAIEPTLKLAVDMGYTDRDYSDPATPTRFSLITPPKRIAETLNQLPGALQQGADNFTGGSPATAPPSTTVSPTTLAPTDRIAAKNQAPKVVATNDEVETPKKPVKRPPVQRRDNVRDAMSDVARNVRDTFKPKPKSGPDAGPKHRPSRNARRTATRPPRARMSCWEHDSTAHRLVPAARPFLAVVGCSSSPDPLTDSPRSPTHCNAKTLTAPPSRPATPPRPRPRSSRCSTAWEMRPRSR</sequence>
<feature type="compositionally biased region" description="Polar residues" evidence="1">
    <location>
        <begin position="472"/>
        <end position="492"/>
    </location>
</feature>
<evidence type="ECO:0000313" key="4">
    <source>
        <dbReference type="EMBL" id="SUA02920.1"/>
    </source>
</evidence>
<evidence type="ECO:0000256" key="1">
    <source>
        <dbReference type="SAM" id="MobiDB-lite"/>
    </source>
</evidence>
<feature type="domain" description="PE-PPE" evidence="3">
    <location>
        <begin position="83"/>
        <end position="299"/>
    </location>
</feature>
<feature type="region of interest" description="Disordered" evidence="1">
    <location>
        <begin position="333"/>
        <end position="448"/>
    </location>
</feature>
<dbReference type="SUPFAM" id="SSF53474">
    <property type="entry name" value="alpha/beta-Hydrolases"/>
    <property type="match status" value="1"/>
</dbReference>
<evidence type="ECO:0000313" key="5">
    <source>
        <dbReference type="Proteomes" id="UP000255389"/>
    </source>
</evidence>
<dbReference type="Gene3D" id="3.40.50.1820">
    <property type="entry name" value="alpha/beta hydrolase"/>
    <property type="match status" value="1"/>
</dbReference>
<dbReference type="Proteomes" id="UP000255389">
    <property type="component" value="Unassembled WGS sequence"/>
</dbReference>
<feature type="region of interest" description="Disordered" evidence="1">
    <location>
        <begin position="472"/>
        <end position="524"/>
    </location>
</feature>
<evidence type="ECO:0000256" key="2">
    <source>
        <dbReference type="SAM" id="Phobius"/>
    </source>
</evidence>
<keyword evidence="2" id="KW-0812">Transmembrane</keyword>
<dbReference type="InterPro" id="IPR029058">
    <property type="entry name" value="AB_hydrolase_fold"/>
</dbReference>
<keyword evidence="2" id="KW-1133">Transmembrane helix</keyword>
<feature type="compositionally biased region" description="Basic and acidic residues" evidence="1">
    <location>
        <begin position="394"/>
        <end position="415"/>
    </location>
</feature>
<dbReference type="AlphaFoldDB" id="A0A378V011"/>
<feature type="compositionally biased region" description="Low complexity" evidence="1">
    <location>
        <begin position="344"/>
        <end position="362"/>
    </location>
</feature>
<keyword evidence="2" id="KW-0472">Membrane</keyword>
<organism evidence="4 5">
    <name type="scientific">Mycolicibacterium fortuitum</name>
    <name type="common">Mycobacterium fortuitum</name>
    <dbReference type="NCBI Taxonomy" id="1766"/>
    <lineage>
        <taxon>Bacteria</taxon>
        <taxon>Bacillati</taxon>
        <taxon>Actinomycetota</taxon>
        <taxon>Actinomycetes</taxon>
        <taxon>Mycobacteriales</taxon>
        <taxon>Mycobacteriaceae</taxon>
        <taxon>Mycolicibacterium</taxon>
    </lineage>
</organism>
<name>A0A378V011_MYCFO</name>
<proteinExistence type="predicted"/>
<dbReference type="Pfam" id="PF08237">
    <property type="entry name" value="PE-PPE"/>
    <property type="match status" value="1"/>
</dbReference>
<dbReference type="EMBL" id="UGQY01000004">
    <property type="protein sequence ID" value="SUA02920.1"/>
    <property type="molecule type" value="Genomic_DNA"/>
</dbReference>
<protein>
    <submittedName>
        <fullName evidence="4">PE-PPE-like protein</fullName>
    </submittedName>
</protein>
<feature type="transmembrane region" description="Helical" evidence="2">
    <location>
        <begin position="12"/>
        <end position="32"/>
    </location>
</feature>
<evidence type="ECO:0000259" key="3">
    <source>
        <dbReference type="Pfam" id="PF08237"/>
    </source>
</evidence>